<dbReference type="Gene3D" id="3.50.50.60">
    <property type="entry name" value="FAD/NAD(P)-binding domain"/>
    <property type="match status" value="1"/>
</dbReference>
<protein>
    <submittedName>
        <fullName evidence="3">Glycine oxidase</fullName>
        <ecNumber evidence="3">1.4.3.19</ecNumber>
    </submittedName>
</protein>
<evidence type="ECO:0000313" key="3">
    <source>
        <dbReference type="EMBL" id="SLN16853.1"/>
    </source>
</evidence>
<feature type="domain" description="FAD dependent oxidoreductase" evidence="2">
    <location>
        <begin position="7"/>
        <end position="325"/>
    </location>
</feature>
<dbReference type="EMBL" id="FWFS01000001">
    <property type="protein sequence ID" value="SLN16853.1"/>
    <property type="molecule type" value="Genomic_DNA"/>
</dbReference>
<dbReference type="PANTHER" id="PTHR13847">
    <property type="entry name" value="SARCOSINE DEHYDROGENASE-RELATED"/>
    <property type="match status" value="1"/>
</dbReference>
<evidence type="ECO:0000256" key="1">
    <source>
        <dbReference type="ARBA" id="ARBA00023002"/>
    </source>
</evidence>
<dbReference type="InterPro" id="IPR006076">
    <property type="entry name" value="FAD-dep_OxRdtase"/>
</dbReference>
<sequence>MSKAAMTILGAGAFGLSCAFEAARRGVAVRVIDPFGVGAGSSGGIVGALAPHTPENWNDKKAFQFESLILARHFWPEVEAIGGLSSGYGATGRVQAVQDARQLDLAHARALSARALWQGKARWEVRADAPDGLPSPTGFYIHDTLSARLHPAQACAALAAAVRALGGEIVPEGTREGVVIHATGWQGLQALSAQTGTPVGAGVKGQALLFDLDLRDLPQIYAQSLHIIPHRDGTTAVGSTSERDFDSPFETDDLAEDLKARAIAAFAPLGRARELRRWAGVRPRAKSRAPMLGGHPLRAGEFIANGGFKIGFGMAPLAARALVDLALDGVDAIPPAFKPEASF</sequence>
<dbReference type="OrthoDB" id="7818064at2"/>
<gene>
    <name evidence="3" type="primary">thiO_1</name>
    <name evidence="3" type="ORF">AQS8620_00346</name>
</gene>
<dbReference type="InterPro" id="IPR036188">
    <property type="entry name" value="FAD/NAD-bd_sf"/>
</dbReference>
<dbReference type="SUPFAM" id="SSF54373">
    <property type="entry name" value="FAD-linked reductases, C-terminal domain"/>
    <property type="match status" value="1"/>
</dbReference>
<dbReference type="Gene3D" id="3.30.9.10">
    <property type="entry name" value="D-Amino Acid Oxidase, subunit A, domain 2"/>
    <property type="match status" value="1"/>
</dbReference>
<keyword evidence="4" id="KW-1185">Reference proteome</keyword>
<reference evidence="3 4" key="1">
    <citation type="submission" date="2017-03" db="EMBL/GenBank/DDBJ databases">
        <authorList>
            <person name="Afonso C.L."/>
            <person name="Miller P.J."/>
            <person name="Scott M.A."/>
            <person name="Spackman E."/>
            <person name="Goraichik I."/>
            <person name="Dimitrov K.M."/>
            <person name="Suarez D.L."/>
            <person name="Swayne D.E."/>
        </authorList>
    </citation>
    <scope>NUCLEOTIDE SEQUENCE [LARGE SCALE GENOMIC DNA]</scope>
    <source>
        <strain evidence="3 4">CECT 8620</strain>
    </source>
</reference>
<evidence type="ECO:0000259" key="2">
    <source>
        <dbReference type="Pfam" id="PF01266"/>
    </source>
</evidence>
<dbReference type="SUPFAM" id="SSF51971">
    <property type="entry name" value="Nucleotide-binding domain"/>
    <property type="match status" value="1"/>
</dbReference>
<name>A0A1Y5RKE6_9RHOB</name>
<dbReference type="Pfam" id="PF01266">
    <property type="entry name" value="DAO"/>
    <property type="match status" value="1"/>
</dbReference>
<dbReference type="EC" id="1.4.3.19" evidence="3"/>
<organism evidence="3 4">
    <name type="scientific">Aquimixticola soesokkakensis</name>
    <dbReference type="NCBI Taxonomy" id="1519096"/>
    <lineage>
        <taxon>Bacteria</taxon>
        <taxon>Pseudomonadati</taxon>
        <taxon>Pseudomonadota</taxon>
        <taxon>Alphaproteobacteria</taxon>
        <taxon>Rhodobacterales</taxon>
        <taxon>Paracoccaceae</taxon>
        <taxon>Aquimixticola</taxon>
    </lineage>
</organism>
<dbReference type="GO" id="GO:0043799">
    <property type="term" value="F:glycine oxidase activity"/>
    <property type="evidence" value="ECO:0007669"/>
    <property type="project" value="UniProtKB-EC"/>
</dbReference>
<dbReference type="AlphaFoldDB" id="A0A1Y5RKE6"/>
<dbReference type="RefSeq" id="WP_085835352.1">
    <property type="nucleotide sequence ID" value="NZ_FWFS01000001.1"/>
</dbReference>
<evidence type="ECO:0000313" key="4">
    <source>
        <dbReference type="Proteomes" id="UP000193862"/>
    </source>
</evidence>
<dbReference type="PROSITE" id="PS51257">
    <property type="entry name" value="PROKAR_LIPOPROTEIN"/>
    <property type="match status" value="1"/>
</dbReference>
<dbReference type="PANTHER" id="PTHR13847:SF289">
    <property type="entry name" value="GLYCINE OXIDASE"/>
    <property type="match status" value="1"/>
</dbReference>
<proteinExistence type="predicted"/>
<keyword evidence="1 3" id="KW-0560">Oxidoreductase</keyword>
<accession>A0A1Y5RKE6</accession>
<dbReference type="GO" id="GO:0005737">
    <property type="term" value="C:cytoplasm"/>
    <property type="evidence" value="ECO:0007669"/>
    <property type="project" value="TreeGrafter"/>
</dbReference>
<dbReference type="Proteomes" id="UP000193862">
    <property type="component" value="Unassembled WGS sequence"/>
</dbReference>